<name>A0A316U738_9BASI</name>
<gene>
    <name evidence="2" type="ORF">BCV69DRAFT_298841</name>
</gene>
<feature type="compositionally biased region" description="Low complexity" evidence="1">
    <location>
        <begin position="312"/>
        <end position="321"/>
    </location>
</feature>
<feature type="compositionally biased region" description="Low complexity" evidence="1">
    <location>
        <begin position="327"/>
        <end position="339"/>
    </location>
</feature>
<reference evidence="2 3" key="1">
    <citation type="journal article" date="2018" name="Mol. Biol. Evol.">
        <title>Broad Genomic Sampling Reveals a Smut Pathogenic Ancestry of the Fungal Clade Ustilaginomycotina.</title>
        <authorList>
            <person name="Kijpornyongpan T."/>
            <person name="Mondo S.J."/>
            <person name="Barry K."/>
            <person name="Sandor L."/>
            <person name="Lee J."/>
            <person name="Lipzen A."/>
            <person name="Pangilinan J."/>
            <person name="LaButti K."/>
            <person name="Hainaut M."/>
            <person name="Henrissat B."/>
            <person name="Grigoriev I.V."/>
            <person name="Spatafora J.W."/>
            <person name="Aime M.C."/>
        </authorList>
    </citation>
    <scope>NUCLEOTIDE SEQUENCE [LARGE SCALE GENOMIC DNA]</scope>
    <source>
        <strain evidence="2 3">MCA 4718</strain>
    </source>
</reference>
<dbReference type="GeneID" id="37015998"/>
<feature type="compositionally biased region" description="Low complexity" evidence="1">
    <location>
        <begin position="719"/>
        <end position="731"/>
    </location>
</feature>
<evidence type="ECO:0000313" key="3">
    <source>
        <dbReference type="Proteomes" id="UP000245942"/>
    </source>
</evidence>
<feature type="region of interest" description="Disordered" evidence="1">
    <location>
        <begin position="54"/>
        <end position="339"/>
    </location>
</feature>
<feature type="region of interest" description="Disordered" evidence="1">
    <location>
        <begin position="685"/>
        <end position="757"/>
    </location>
</feature>
<protein>
    <submittedName>
        <fullName evidence="2">Uncharacterized protein</fullName>
    </submittedName>
</protein>
<accession>A0A316U738</accession>
<feature type="region of interest" description="Disordered" evidence="1">
    <location>
        <begin position="471"/>
        <end position="490"/>
    </location>
</feature>
<dbReference type="AlphaFoldDB" id="A0A316U738"/>
<feature type="region of interest" description="Disordered" evidence="1">
    <location>
        <begin position="403"/>
        <end position="434"/>
    </location>
</feature>
<dbReference type="EMBL" id="KZ819326">
    <property type="protein sequence ID" value="PWN21050.1"/>
    <property type="molecule type" value="Genomic_DNA"/>
</dbReference>
<feature type="compositionally biased region" description="Low complexity" evidence="1">
    <location>
        <begin position="93"/>
        <end position="110"/>
    </location>
</feature>
<feature type="compositionally biased region" description="Acidic residues" evidence="1">
    <location>
        <begin position="740"/>
        <end position="755"/>
    </location>
</feature>
<dbReference type="Proteomes" id="UP000245942">
    <property type="component" value="Unassembled WGS sequence"/>
</dbReference>
<organism evidence="2 3">
    <name type="scientific">Pseudomicrostroma glucosiphilum</name>
    <dbReference type="NCBI Taxonomy" id="1684307"/>
    <lineage>
        <taxon>Eukaryota</taxon>
        <taxon>Fungi</taxon>
        <taxon>Dikarya</taxon>
        <taxon>Basidiomycota</taxon>
        <taxon>Ustilaginomycotina</taxon>
        <taxon>Exobasidiomycetes</taxon>
        <taxon>Microstromatales</taxon>
        <taxon>Microstromatales incertae sedis</taxon>
        <taxon>Pseudomicrostroma</taxon>
    </lineage>
</organism>
<sequence>MLIVAKPTSLMHQGPRATAEGCAPPSSSDSASTAALNSTVPAFTAPALPALTFSSPLPVRPSFQKATSHATKHEEKSSRRPALSGRSISNPRPAAHSPPKLASAAPPLSKRAVTFDAPSRTVTPHPPGFMPSLRRDSSDATAGVSIPPTHEANVAEFSRGAALRAPRDPNLLSLEELSPGSRSHALPASDDPSSSRTMAFQTHSQASSFGEYDVSAPDSGAGTKSIGATSAFSTGPKGPRKRRRPAPPELLIIVRPPPSKDRNPLNLQIQLVVPTTCPPSRTSGESVRDSSFPISLPTASASSGSPREPLQRRGSSASSHSARSEMTTASSASGGTSASRKVTPLYNLAVHSIMPTTVSDAGTDQRVAKFTKKGAVEIDDFGILEPRELIFGLNDIATLEGTDGPRAMAGPDGEVSANRHDREADDTGTVASADVQPPTSFEAMTPEARSPELVSPGAKLMKRFKGLQFGSKSTGSGSGSVGAGSSSASTTTQGVGAFLNGLGVSTSKSTRQSTADSTRPVSVAGLSLVSGLSAAAAAKSSGFKPGVEVLPLVPGAGLSEHGARRSQGYVWTIAKLTRRVADDEGNLSEAPLDVEGQNQVLKSVWRHFNSANKLGGDERHPHPQRIPVRFEWTREGRHGSFSPAKSTVSPDRRRPGPDGVSAAVAKRMSVQSGDFGPEIIGRHEAEAAAPTGDSLRLPAVDSRTRPHSASRSLSRDASRSNPASPRPSSDAKSLRGSSAPDEDDEDFSDPEDSEEPWSCHLVLSGSTRIPIGTLSPAPHHPKIVAQLAVPFPLPDLSHTGLCADGAGLTREEIKDVICVSALHLMMRESFGGLGRVRKRTGSNKQ</sequence>
<feature type="region of interest" description="Disordered" evidence="1">
    <location>
        <begin position="1"/>
        <end position="35"/>
    </location>
</feature>
<dbReference type="OrthoDB" id="2590746at2759"/>
<feature type="region of interest" description="Disordered" evidence="1">
    <location>
        <begin position="631"/>
        <end position="662"/>
    </location>
</feature>
<dbReference type="RefSeq" id="XP_025348210.1">
    <property type="nucleotide sequence ID" value="XM_025494264.1"/>
</dbReference>
<evidence type="ECO:0000256" key="1">
    <source>
        <dbReference type="SAM" id="MobiDB-lite"/>
    </source>
</evidence>
<evidence type="ECO:0000313" key="2">
    <source>
        <dbReference type="EMBL" id="PWN21050.1"/>
    </source>
</evidence>
<feature type="compositionally biased region" description="Low complexity" evidence="1">
    <location>
        <begin position="23"/>
        <end position="35"/>
    </location>
</feature>
<feature type="compositionally biased region" description="Polar residues" evidence="1">
    <location>
        <begin position="191"/>
        <end position="208"/>
    </location>
</feature>
<proteinExistence type="predicted"/>
<keyword evidence="3" id="KW-1185">Reference proteome</keyword>